<protein>
    <submittedName>
        <fullName evidence="2">Uncharacterized protein</fullName>
    </submittedName>
</protein>
<dbReference type="Gramene" id="Kaladp0008s0690.1.v1.1">
    <property type="protein sequence ID" value="Kaladp0008s0690.1.v1.1.CDS.1"/>
    <property type="gene ID" value="Kaladp0008s0690.v1.1"/>
</dbReference>
<proteinExistence type="predicted"/>
<accession>A0A7N0RDN2</accession>
<name>A0A7N0RDN2_KALFE</name>
<reference evidence="2" key="1">
    <citation type="submission" date="2021-01" db="UniProtKB">
        <authorList>
            <consortium name="EnsemblPlants"/>
        </authorList>
    </citation>
    <scope>IDENTIFICATION</scope>
</reference>
<organism evidence="2 3">
    <name type="scientific">Kalanchoe fedtschenkoi</name>
    <name type="common">Lavender scallops</name>
    <name type="synonym">South American air plant</name>
    <dbReference type="NCBI Taxonomy" id="63787"/>
    <lineage>
        <taxon>Eukaryota</taxon>
        <taxon>Viridiplantae</taxon>
        <taxon>Streptophyta</taxon>
        <taxon>Embryophyta</taxon>
        <taxon>Tracheophyta</taxon>
        <taxon>Spermatophyta</taxon>
        <taxon>Magnoliopsida</taxon>
        <taxon>eudicotyledons</taxon>
        <taxon>Gunneridae</taxon>
        <taxon>Pentapetalae</taxon>
        <taxon>Saxifragales</taxon>
        <taxon>Crassulaceae</taxon>
        <taxon>Kalanchoe</taxon>
    </lineage>
</organism>
<sequence length="73" mass="7985">MIMVAVVAELLEECAEVMMEIFAFTEQQLDSLVSNHRVSTRSSSSSDSPSSSSSSAWSSASSDTDRSSFLFYF</sequence>
<dbReference type="AlphaFoldDB" id="A0A7N0RDN2"/>
<feature type="region of interest" description="Disordered" evidence="1">
    <location>
        <begin position="39"/>
        <end position="66"/>
    </location>
</feature>
<evidence type="ECO:0000313" key="3">
    <source>
        <dbReference type="Proteomes" id="UP000594263"/>
    </source>
</evidence>
<dbReference type="EnsemblPlants" id="Kaladp0008s0690.1.v1.1">
    <property type="protein sequence ID" value="Kaladp0008s0690.1.v1.1.CDS.1"/>
    <property type="gene ID" value="Kaladp0008s0690.v1.1"/>
</dbReference>
<feature type="compositionally biased region" description="Low complexity" evidence="1">
    <location>
        <begin position="40"/>
        <end position="62"/>
    </location>
</feature>
<dbReference type="Proteomes" id="UP000594263">
    <property type="component" value="Unplaced"/>
</dbReference>
<keyword evidence="3" id="KW-1185">Reference proteome</keyword>
<evidence type="ECO:0000256" key="1">
    <source>
        <dbReference type="SAM" id="MobiDB-lite"/>
    </source>
</evidence>
<evidence type="ECO:0000313" key="2">
    <source>
        <dbReference type="EnsemblPlants" id="Kaladp0008s0690.1.v1.1.CDS.1"/>
    </source>
</evidence>